<evidence type="ECO:0000256" key="8">
    <source>
        <dbReference type="ARBA" id="ARBA00023136"/>
    </source>
</evidence>
<evidence type="ECO:0000256" key="9">
    <source>
        <dbReference type="ARBA" id="ARBA00023170"/>
    </source>
</evidence>
<evidence type="ECO:0000256" key="3">
    <source>
        <dbReference type="ARBA" id="ARBA00022448"/>
    </source>
</evidence>
<evidence type="ECO:0000256" key="12">
    <source>
        <dbReference type="RuleBase" id="RU003357"/>
    </source>
</evidence>
<dbReference type="Gene3D" id="2.40.170.20">
    <property type="entry name" value="TonB-dependent receptor, beta-barrel domain"/>
    <property type="match status" value="1"/>
</dbReference>
<keyword evidence="9 15" id="KW-0675">Receptor</keyword>
<dbReference type="PANTHER" id="PTHR30069">
    <property type="entry name" value="TONB-DEPENDENT OUTER MEMBRANE RECEPTOR"/>
    <property type="match status" value="1"/>
</dbReference>
<comment type="subcellular location">
    <subcellularLocation>
        <location evidence="1 11">Cell outer membrane</location>
        <topology evidence="1 11">Multi-pass membrane protein</topology>
    </subcellularLocation>
</comment>
<keyword evidence="6" id="KW-0732">Signal</keyword>
<dbReference type="Proteomes" id="UP000528457">
    <property type="component" value="Unassembled WGS sequence"/>
</dbReference>
<dbReference type="Pfam" id="PF00593">
    <property type="entry name" value="TonB_dep_Rec_b-barrel"/>
    <property type="match status" value="1"/>
</dbReference>
<dbReference type="GO" id="GO:0009279">
    <property type="term" value="C:cell outer membrane"/>
    <property type="evidence" value="ECO:0007669"/>
    <property type="project" value="UniProtKB-SubCell"/>
</dbReference>
<keyword evidence="4 11" id="KW-1134">Transmembrane beta strand</keyword>
<keyword evidence="16" id="KW-1185">Reference proteome</keyword>
<evidence type="ECO:0000256" key="5">
    <source>
        <dbReference type="ARBA" id="ARBA00022692"/>
    </source>
</evidence>
<dbReference type="InParanoid" id="A0A7X0JPG1"/>
<dbReference type="InterPro" id="IPR039426">
    <property type="entry name" value="TonB-dep_rcpt-like"/>
</dbReference>
<dbReference type="PANTHER" id="PTHR30069:SF29">
    <property type="entry name" value="HEMOGLOBIN AND HEMOGLOBIN-HAPTOGLOBIN-BINDING PROTEIN 1-RELATED"/>
    <property type="match status" value="1"/>
</dbReference>
<dbReference type="PROSITE" id="PS52016">
    <property type="entry name" value="TONB_DEPENDENT_REC_3"/>
    <property type="match status" value="1"/>
</dbReference>
<evidence type="ECO:0000256" key="10">
    <source>
        <dbReference type="ARBA" id="ARBA00023237"/>
    </source>
</evidence>
<dbReference type="InterPro" id="IPR012910">
    <property type="entry name" value="Plug_dom"/>
</dbReference>
<evidence type="ECO:0000313" key="15">
    <source>
        <dbReference type="EMBL" id="MBB6519883.1"/>
    </source>
</evidence>
<organism evidence="15 16">
    <name type="scientific">Pseudoteredinibacter isoporae</name>
    <dbReference type="NCBI Taxonomy" id="570281"/>
    <lineage>
        <taxon>Bacteria</taxon>
        <taxon>Pseudomonadati</taxon>
        <taxon>Pseudomonadota</taxon>
        <taxon>Gammaproteobacteria</taxon>
        <taxon>Cellvibrionales</taxon>
        <taxon>Cellvibrionaceae</taxon>
        <taxon>Pseudoteredinibacter</taxon>
    </lineage>
</organism>
<protein>
    <submittedName>
        <fullName evidence="15">Iron complex outermembrane receptor protein</fullName>
    </submittedName>
</protein>
<keyword evidence="7 12" id="KW-0798">TonB box</keyword>
<reference evidence="15 16" key="1">
    <citation type="submission" date="2020-08" db="EMBL/GenBank/DDBJ databases">
        <title>Genomic Encyclopedia of Type Strains, Phase IV (KMG-IV): sequencing the most valuable type-strain genomes for metagenomic binning, comparative biology and taxonomic classification.</title>
        <authorList>
            <person name="Goeker M."/>
        </authorList>
    </citation>
    <scope>NUCLEOTIDE SEQUENCE [LARGE SCALE GENOMIC DNA]</scope>
    <source>
        <strain evidence="15 16">DSM 22368</strain>
    </source>
</reference>
<evidence type="ECO:0000256" key="4">
    <source>
        <dbReference type="ARBA" id="ARBA00022452"/>
    </source>
</evidence>
<feature type="domain" description="TonB-dependent receptor plug" evidence="14">
    <location>
        <begin position="24"/>
        <end position="131"/>
    </location>
</feature>
<comment type="caution">
    <text evidence="15">The sequence shown here is derived from an EMBL/GenBank/DDBJ whole genome shotgun (WGS) entry which is preliminary data.</text>
</comment>
<sequence length="641" mass="73605">MDESLELDLPVVISASRLNQSILHSPSAVTVIDKNMIAATAYTDIADVLRLVPGFQVLRADGRTYSVNSHGGGWEFNNRLQVLVNGRTAYLPTLSVVDWDTLGVHIKDIERIEVVRGPSASAYGSNSFSGAINIITREPSLSDPYRYSVRVGNKGEREYQASWSDQNELMDYRVTLWKRRSNGLDNFHDFKDHDNFSFAGVSHLSDGSNLDIEFNFYNGETGAAEFREFLPRDRKVNGFSAKLAWQKNYSANSDFGIKAYYSDRDEDDLTFTIPLNEIVGVSREVFRLVTGSDDIDYRTGYSTHKGRRADLEGQYSWHNEQGFKSVLGVGIRQDFLKSISYFPQKGEVEETSLRSFINVQQPLPKDFMLNLGLLYEYSADFGSHWSPRLSLNWDFKPQQSIRIAASQAYRQASLLEANFDTQTVLSNGFLLDQRYIADDHLRAEKILNFNIAYQGKKGFWQWEISAYREALDYMIDYAVDRSVNDALMNFATRVGNFDSYDTRGIEGEISYRPQLNKFIRFHFNRGSSHHYSLLRLNPSVTRIYKDRAPKWSAGLFMSYPINGWQAGYSIQYMDNVYWDGFGDQVESYTRMDFSLARTWEIGDKELELKFGALSFNDSYQEFNEDLFIDPQYYLGITLAKR</sequence>
<dbReference type="GO" id="GO:0044718">
    <property type="term" value="P:siderophore transmembrane transport"/>
    <property type="evidence" value="ECO:0007669"/>
    <property type="project" value="TreeGrafter"/>
</dbReference>
<evidence type="ECO:0000313" key="16">
    <source>
        <dbReference type="Proteomes" id="UP000528457"/>
    </source>
</evidence>
<accession>A0A7X0JPG1</accession>
<evidence type="ECO:0000256" key="11">
    <source>
        <dbReference type="PROSITE-ProRule" id="PRU01360"/>
    </source>
</evidence>
<dbReference type="EMBL" id="JACHHT010000001">
    <property type="protein sequence ID" value="MBB6519883.1"/>
    <property type="molecule type" value="Genomic_DNA"/>
</dbReference>
<name>A0A7X0JPG1_9GAMM</name>
<evidence type="ECO:0000256" key="1">
    <source>
        <dbReference type="ARBA" id="ARBA00004571"/>
    </source>
</evidence>
<comment type="similarity">
    <text evidence="2">Belongs to the TonB-dependent receptor family. Hemoglobin/haptoglobin binding protein subfamily.</text>
</comment>
<proteinExistence type="inferred from homology"/>
<dbReference type="InterPro" id="IPR000531">
    <property type="entry name" value="Beta-barrel_TonB"/>
</dbReference>
<dbReference type="RefSeq" id="WP_166852839.1">
    <property type="nucleotide sequence ID" value="NZ_JAAONY010000001.1"/>
</dbReference>
<evidence type="ECO:0000259" key="13">
    <source>
        <dbReference type="Pfam" id="PF00593"/>
    </source>
</evidence>
<keyword evidence="3 11" id="KW-0813">Transport</keyword>
<evidence type="ECO:0000259" key="14">
    <source>
        <dbReference type="Pfam" id="PF07715"/>
    </source>
</evidence>
<evidence type="ECO:0000256" key="7">
    <source>
        <dbReference type="ARBA" id="ARBA00023077"/>
    </source>
</evidence>
<dbReference type="Gene3D" id="2.170.130.10">
    <property type="entry name" value="TonB-dependent receptor, plug domain"/>
    <property type="match status" value="1"/>
</dbReference>
<dbReference type="InterPro" id="IPR037066">
    <property type="entry name" value="Plug_dom_sf"/>
</dbReference>
<keyword evidence="8 11" id="KW-0472">Membrane</keyword>
<evidence type="ECO:0000256" key="2">
    <source>
        <dbReference type="ARBA" id="ARBA00008143"/>
    </source>
</evidence>
<dbReference type="GO" id="GO:0015344">
    <property type="term" value="F:siderophore uptake transmembrane transporter activity"/>
    <property type="evidence" value="ECO:0007669"/>
    <property type="project" value="TreeGrafter"/>
</dbReference>
<keyword evidence="10 11" id="KW-0998">Cell outer membrane</keyword>
<gene>
    <name evidence="15" type="ORF">HNR48_000161</name>
</gene>
<dbReference type="InterPro" id="IPR036942">
    <property type="entry name" value="Beta-barrel_TonB_sf"/>
</dbReference>
<dbReference type="AlphaFoldDB" id="A0A7X0JPG1"/>
<keyword evidence="5 11" id="KW-0812">Transmembrane</keyword>
<dbReference type="Pfam" id="PF07715">
    <property type="entry name" value="Plug"/>
    <property type="match status" value="1"/>
</dbReference>
<evidence type="ECO:0000256" key="6">
    <source>
        <dbReference type="ARBA" id="ARBA00022729"/>
    </source>
</evidence>
<dbReference type="SUPFAM" id="SSF56935">
    <property type="entry name" value="Porins"/>
    <property type="match status" value="1"/>
</dbReference>
<feature type="domain" description="TonB-dependent receptor-like beta-barrel" evidence="13">
    <location>
        <begin position="191"/>
        <end position="611"/>
    </location>
</feature>